<gene>
    <name evidence="1" type="ORF">CLAC_07370</name>
</gene>
<dbReference type="AlphaFoldDB" id="A0A0K2H1F7"/>
<sequence length="185" mass="20632">MQAAGRIRTYCSAACRQKGYRQRSRNRYPAEMTSSPRWVMADHKRPLRVDGSPASSTNQATWTEFSKVAKKPHGFMLGGGFACIDLDHCFKDGKLQRWASRIIDAAPGAFIERSVSGDGLHIFGLLPEGKGRNYGRVEVYSAARFIRTTANVWARGELIALTNTVKTIDEMNRAGKLPSKLTPRR</sequence>
<dbReference type="STRING" id="1408189.CLAC_07370"/>
<proteinExistence type="predicted"/>
<name>A0A0K2H1F7_9CORY</name>
<evidence type="ECO:0000313" key="1">
    <source>
        <dbReference type="EMBL" id="ALA67566.1"/>
    </source>
</evidence>
<organism evidence="1 2">
    <name type="scientific">Corynebacterium lactis RW2-5</name>
    <dbReference type="NCBI Taxonomy" id="1408189"/>
    <lineage>
        <taxon>Bacteria</taxon>
        <taxon>Bacillati</taxon>
        <taxon>Actinomycetota</taxon>
        <taxon>Actinomycetes</taxon>
        <taxon>Mycobacteriales</taxon>
        <taxon>Corynebacteriaceae</taxon>
        <taxon>Corynebacterium</taxon>
    </lineage>
</organism>
<dbReference type="PATRIC" id="fig|1408189.4.peg.1476"/>
<dbReference type="EMBL" id="CP006841">
    <property type="protein sequence ID" value="ALA67566.1"/>
    <property type="molecule type" value="Genomic_DNA"/>
</dbReference>
<evidence type="ECO:0000313" key="2">
    <source>
        <dbReference type="Proteomes" id="UP000058446"/>
    </source>
</evidence>
<protein>
    <submittedName>
        <fullName evidence="1">DNA primase</fullName>
    </submittedName>
</protein>
<dbReference type="Proteomes" id="UP000058446">
    <property type="component" value="Chromosome"/>
</dbReference>
<accession>A0A0K2H1F7</accession>
<reference evidence="1 2" key="1">
    <citation type="submission" date="2013-10" db="EMBL/GenBank/DDBJ databases">
        <title>Complete genome sequence of Corynebacterium lactis DSM 45799(T), isolated from raw cow milk.</title>
        <authorList>
            <person name="Ruckert C."/>
            <person name="Albersmeier A."/>
            <person name="Lipski A."/>
            <person name="Kalinowski J."/>
        </authorList>
    </citation>
    <scope>NUCLEOTIDE SEQUENCE [LARGE SCALE GENOMIC DNA]</scope>
    <source>
        <strain evidence="1 2">RW2-5</strain>
    </source>
</reference>
<dbReference type="KEGG" id="clw:CLAC_07370"/>
<keyword evidence="2" id="KW-1185">Reference proteome</keyword>